<dbReference type="Proteomes" id="UP000663193">
    <property type="component" value="Chromosome 10"/>
</dbReference>
<proteinExistence type="predicted"/>
<reference evidence="2" key="1">
    <citation type="journal article" date="2021" name="BMC Genomics">
        <title>Chromosome-level genome assembly and manually-curated proteome of model necrotroph Parastagonospora nodorum Sn15 reveals a genome-wide trove of candidate effector homologs, and redundancy of virulence-related functions within an accessory chromosome.</title>
        <authorList>
            <person name="Bertazzoni S."/>
            <person name="Jones D.A.B."/>
            <person name="Phan H.T."/>
            <person name="Tan K.-C."/>
            <person name="Hane J.K."/>
        </authorList>
    </citation>
    <scope>NUCLEOTIDE SEQUENCE [LARGE SCALE GENOMIC DNA]</scope>
    <source>
        <strain evidence="2">SN15 / ATCC MYA-4574 / FGSC 10173)</strain>
    </source>
</reference>
<protein>
    <submittedName>
        <fullName evidence="1">Uncharacterized protein</fullName>
    </submittedName>
</protein>
<evidence type="ECO:0000313" key="1">
    <source>
        <dbReference type="EMBL" id="QRC99858.1"/>
    </source>
</evidence>
<evidence type="ECO:0000313" key="2">
    <source>
        <dbReference type="Proteomes" id="UP000663193"/>
    </source>
</evidence>
<gene>
    <name evidence="1" type="ORF">JI435_414130</name>
</gene>
<dbReference type="VEuPathDB" id="FungiDB:JI435_414130"/>
<accession>A0A7U2F928</accession>
<dbReference type="AlphaFoldDB" id="A0A7U2F928"/>
<dbReference type="EMBL" id="CP069032">
    <property type="protein sequence ID" value="QRC99858.1"/>
    <property type="molecule type" value="Genomic_DNA"/>
</dbReference>
<sequence length="75" mass="8643">MQSFLAHDFIYGQTHCSFIHVLCVISYKNRRRGSCYHIRGPALLYTDPFRTTTTCSRQPKSIYSECENICCSNDG</sequence>
<name>A0A7U2F928_PHANO</name>
<keyword evidence="2" id="KW-1185">Reference proteome</keyword>
<organism evidence="1 2">
    <name type="scientific">Phaeosphaeria nodorum (strain SN15 / ATCC MYA-4574 / FGSC 10173)</name>
    <name type="common">Glume blotch fungus</name>
    <name type="synonym">Parastagonospora nodorum</name>
    <dbReference type="NCBI Taxonomy" id="321614"/>
    <lineage>
        <taxon>Eukaryota</taxon>
        <taxon>Fungi</taxon>
        <taxon>Dikarya</taxon>
        <taxon>Ascomycota</taxon>
        <taxon>Pezizomycotina</taxon>
        <taxon>Dothideomycetes</taxon>
        <taxon>Pleosporomycetidae</taxon>
        <taxon>Pleosporales</taxon>
        <taxon>Pleosporineae</taxon>
        <taxon>Phaeosphaeriaceae</taxon>
        <taxon>Parastagonospora</taxon>
    </lineage>
</organism>